<dbReference type="EMBL" id="QUQO01000001">
    <property type="protein sequence ID" value="RFB05011.1"/>
    <property type="molecule type" value="Genomic_DNA"/>
</dbReference>
<dbReference type="InterPro" id="IPR049796">
    <property type="entry name" value="CdiI_Ct-like"/>
</dbReference>
<gene>
    <name evidence="1" type="ORF">DX908_06730</name>
</gene>
<dbReference type="InParanoid" id="A0A371RHU2"/>
<protein>
    <recommendedName>
        <fullName evidence="3">HEAT repeat domain-containing protein</fullName>
    </recommendedName>
</protein>
<keyword evidence="2" id="KW-1185">Reference proteome</keyword>
<evidence type="ECO:0000313" key="1">
    <source>
        <dbReference type="EMBL" id="RFB05011.1"/>
    </source>
</evidence>
<dbReference type="Proteomes" id="UP000264589">
    <property type="component" value="Unassembled WGS sequence"/>
</dbReference>
<organism evidence="1 2">
    <name type="scientific">Parvularcula marina</name>
    <dbReference type="NCBI Taxonomy" id="2292771"/>
    <lineage>
        <taxon>Bacteria</taxon>
        <taxon>Pseudomonadati</taxon>
        <taxon>Pseudomonadota</taxon>
        <taxon>Alphaproteobacteria</taxon>
        <taxon>Parvularculales</taxon>
        <taxon>Parvularculaceae</taxon>
        <taxon>Parvularcula</taxon>
    </lineage>
</organism>
<accession>A0A371RHU2</accession>
<reference evidence="1 2" key="1">
    <citation type="submission" date="2018-08" db="EMBL/GenBank/DDBJ databases">
        <title>Parvularcula sp. SM1705, isolated from surface water of the South Sea China.</title>
        <authorList>
            <person name="Sun L."/>
        </authorList>
    </citation>
    <scope>NUCLEOTIDE SEQUENCE [LARGE SCALE GENOMIC DNA]</scope>
    <source>
        <strain evidence="1 2">SM1705</strain>
    </source>
</reference>
<dbReference type="RefSeq" id="WP_116391642.1">
    <property type="nucleotide sequence ID" value="NZ_QUQO01000001.1"/>
</dbReference>
<sequence length="122" mass="12996">MTGDNKGEDAPLTYEATLELGRAEAEARLAAAGPQDLPLLLVSLPDMDEADWVEATCHAYLGHDDPWVANAAATALGHLARIHGRLDTEKAAAAIEAAKTRHPEMAGRMDDALGDIAFFMKT</sequence>
<name>A0A371RHU2_9PROT</name>
<comment type="caution">
    <text evidence="1">The sequence shown here is derived from an EMBL/GenBank/DDBJ whole genome shotgun (WGS) entry which is preliminary data.</text>
</comment>
<evidence type="ECO:0008006" key="3">
    <source>
        <dbReference type="Google" id="ProtNLM"/>
    </source>
</evidence>
<dbReference type="AlphaFoldDB" id="A0A371RHU2"/>
<evidence type="ECO:0000313" key="2">
    <source>
        <dbReference type="Proteomes" id="UP000264589"/>
    </source>
</evidence>
<dbReference type="CDD" id="cd20694">
    <property type="entry name" value="CdiI_Ct-like"/>
    <property type="match status" value="1"/>
</dbReference>
<proteinExistence type="predicted"/>